<dbReference type="HAMAP" id="MF_00956">
    <property type="entry name" value="GDP_fucose_synth"/>
    <property type="match status" value="1"/>
</dbReference>
<keyword evidence="5" id="KW-0511">Multifunctional enzyme</keyword>
<comment type="caution">
    <text evidence="5">Lacks conserved residue(s) required for the propagation of feature annotation.</text>
</comment>
<evidence type="ECO:0000256" key="1">
    <source>
        <dbReference type="ARBA" id="ARBA00005959"/>
    </source>
</evidence>
<feature type="binding site" evidence="5">
    <location>
        <position position="199"/>
    </location>
    <ligand>
        <name>substrate</name>
    </ligand>
</feature>
<keyword evidence="8" id="KW-1185">Reference proteome</keyword>
<comment type="catalytic activity">
    <reaction evidence="5">
        <text>GDP-beta-L-fucose + NADP(+) = GDP-4-dehydro-alpha-D-rhamnose + NADPH + H(+)</text>
        <dbReference type="Rhea" id="RHEA:18885"/>
        <dbReference type="ChEBI" id="CHEBI:15378"/>
        <dbReference type="ChEBI" id="CHEBI:57273"/>
        <dbReference type="ChEBI" id="CHEBI:57783"/>
        <dbReference type="ChEBI" id="CHEBI:57964"/>
        <dbReference type="ChEBI" id="CHEBI:58349"/>
        <dbReference type="EC" id="1.1.1.271"/>
    </reaction>
</comment>
<dbReference type="Pfam" id="PF01370">
    <property type="entry name" value="Epimerase"/>
    <property type="match status" value="1"/>
</dbReference>
<reference evidence="8" key="1">
    <citation type="journal article" date="2019" name="Int. J. Syst. Evol. Microbiol.">
        <title>The Global Catalogue of Microorganisms (GCM) 10K type strain sequencing project: providing services to taxonomists for standard genome sequencing and annotation.</title>
        <authorList>
            <consortium name="The Broad Institute Genomics Platform"/>
            <consortium name="The Broad Institute Genome Sequencing Center for Infectious Disease"/>
            <person name="Wu L."/>
            <person name="Ma J."/>
        </authorList>
    </citation>
    <scope>NUCLEOTIDE SEQUENCE [LARGE SCALE GENOMIC DNA]</scope>
    <source>
        <strain evidence="8">LMG 29894</strain>
    </source>
</reference>
<dbReference type="CDD" id="cd05239">
    <property type="entry name" value="GDP_FS_SDR_e"/>
    <property type="match status" value="1"/>
</dbReference>
<feature type="binding site" evidence="5">
    <location>
        <begin position="7"/>
        <end position="13"/>
    </location>
    <ligand>
        <name>NADP(+)</name>
        <dbReference type="ChEBI" id="CHEBI:58349"/>
    </ligand>
</feature>
<feature type="binding site" evidence="5">
    <location>
        <begin position="160"/>
        <end position="163"/>
    </location>
    <ligand>
        <name>NADP(+)</name>
        <dbReference type="ChEBI" id="CHEBI:58349"/>
    </ligand>
</feature>
<evidence type="ECO:0000313" key="8">
    <source>
        <dbReference type="Proteomes" id="UP001595791"/>
    </source>
</evidence>
<comment type="pathway">
    <text evidence="5">Nucleotide-sugar biosynthesis; GDP-L-fucose biosynthesis via de novo pathway; GDP-L-fucose from GDP-alpha-D-mannose: step 2/2.</text>
</comment>
<comment type="function">
    <text evidence="5">Catalyzes the two-step NADP-dependent conversion of GDP-4-dehydro-6-deoxy-D-mannose to GDP-fucose, involving an epimerase and a reductase reaction.</text>
</comment>
<feature type="binding site" evidence="5">
    <location>
        <position position="206"/>
    </location>
    <ligand>
        <name>substrate</name>
    </ligand>
</feature>
<dbReference type="Proteomes" id="UP001595791">
    <property type="component" value="Unassembled WGS sequence"/>
</dbReference>
<dbReference type="EMBL" id="JBHSBU010000002">
    <property type="protein sequence ID" value="MFC4161770.1"/>
    <property type="molecule type" value="Genomic_DNA"/>
</dbReference>
<dbReference type="SUPFAM" id="SSF51735">
    <property type="entry name" value="NAD(P)-binding Rossmann-fold domains"/>
    <property type="match status" value="1"/>
</dbReference>
<feature type="site" description="Important for catalytic activity" evidence="5">
    <location>
        <position position="103"/>
    </location>
</feature>
<comment type="caution">
    <text evidence="7">The sequence shown here is derived from an EMBL/GenBank/DDBJ whole genome shotgun (WGS) entry which is preliminary data.</text>
</comment>
<feature type="active site" description="Proton donor/acceptor" evidence="5">
    <location>
        <position position="132"/>
    </location>
</feature>
<dbReference type="RefSeq" id="WP_378168266.1">
    <property type="nucleotide sequence ID" value="NZ_JBHSBU010000002.1"/>
</dbReference>
<evidence type="ECO:0000313" key="7">
    <source>
        <dbReference type="EMBL" id="MFC4161770.1"/>
    </source>
</evidence>
<keyword evidence="3 5" id="KW-0560">Oxidoreductase</keyword>
<feature type="binding site" evidence="5">
    <location>
        <position position="136"/>
    </location>
    <ligand>
        <name>NADP(+)</name>
        <dbReference type="ChEBI" id="CHEBI:58349"/>
    </ligand>
</feature>
<sequence>MRILLTGAGGMVGRNLLDHHAIADFELLTPRRSDLDLTDYAATLRYLEARQPDLVIHAAGTVGGIQANIREPVRFLVENLDMGRNIVLAARAAGVPRLLNLGSSCMFPRNAPNPLVEEAVLQGELEPTNEGYALAKVTVARLCDYVGRENPALSYKTLIPCNLYGRHDKFSPGVSHLVPAIIHKVHEAKLAGDDSVEIWGDGTARREFLYAGDLADCLVEAIGRFDSLPALMNVGLGHDYSINDYYRMIAEVIGYRGGFHHDLSRPVGMAQKLVDTRRAEAWGWRARTSLADGAARTYDYYLRQRAEQGW</sequence>
<feature type="binding site" evidence="5">
    <location>
        <position position="176"/>
    </location>
    <ligand>
        <name>NADP(+)</name>
        <dbReference type="ChEBI" id="CHEBI:58349"/>
    </ligand>
</feature>
<dbReference type="Gene3D" id="3.90.25.10">
    <property type="entry name" value="UDP-galactose 4-epimerase, domain 1"/>
    <property type="match status" value="1"/>
</dbReference>
<feature type="site" description="Important for catalytic activity" evidence="5">
    <location>
        <position position="105"/>
    </location>
</feature>
<evidence type="ECO:0000256" key="5">
    <source>
        <dbReference type="HAMAP-Rule" id="MF_00956"/>
    </source>
</evidence>
<dbReference type="EC" id="1.1.1.271" evidence="5"/>
<evidence type="ECO:0000256" key="4">
    <source>
        <dbReference type="ARBA" id="ARBA00023235"/>
    </source>
</evidence>
<protein>
    <recommendedName>
        <fullName evidence="5">GDP-L-fucose synthase</fullName>
        <ecNumber evidence="5">1.1.1.271</ecNumber>
    </recommendedName>
    <alternativeName>
        <fullName evidence="5">GDP-4-keto-6-deoxy-D-mannose-3,5-epimerase-4-reductase</fullName>
    </alternativeName>
</protein>
<dbReference type="InterPro" id="IPR036291">
    <property type="entry name" value="NAD(P)-bd_dom_sf"/>
</dbReference>
<evidence type="ECO:0000256" key="2">
    <source>
        <dbReference type="ARBA" id="ARBA00022857"/>
    </source>
</evidence>
<feature type="binding site" evidence="5">
    <location>
        <position position="184"/>
    </location>
    <ligand>
        <name>substrate</name>
    </ligand>
</feature>
<dbReference type="PANTHER" id="PTHR43238">
    <property type="entry name" value="GDP-L-FUCOSE SYNTHASE"/>
    <property type="match status" value="1"/>
</dbReference>
<feature type="domain" description="NAD-dependent epimerase/dehydratase" evidence="6">
    <location>
        <begin position="3"/>
        <end position="235"/>
    </location>
</feature>
<gene>
    <name evidence="5" type="primary">fcl</name>
    <name evidence="7" type="ORF">ACFOW7_20750</name>
</gene>
<keyword evidence="2 5" id="KW-0521">NADP</keyword>
<feature type="binding site" evidence="5">
    <location>
        <begin position="101"/>
        <end position="104"/>
    </location>
    <ligand>
        <name>NADP(+)</name>
        <dbReference type="ChEBI" id="CHEBI:58349"/>
    </ligand>
</feature>
<accession>A0ABV8MYB9</accession>
<name>A0ABV8MYB9_9NEIS</name>
<evidence type="ECO:0000259" key="6">
    <source>
        <dbReference type="Pfam" id="PF01370"/>
    </source>
</evidence>
<dbReference type="Gene3D" id="3.40.50.720">
    <property type="entry name" value="NAD(P)-binding Rossmann-like Domain"/>
    <property type="match status" value="1"/>
</dbReference>
<comment type="similarity">
    <text evidence="1 5">Belongs to the NAD(P)-dependent epimerase/dehydratase family. Fucose synthase subfamily.</text>
</comment>
<evidence type="ECO:0000256" key="3">
    <source>
        <dbReference type="ARBA" id="ARBA00023002"/>
    </source>
</evidence>
<dbReference type="PANTHER" id="PTHR43238:SF1">
    <property type="entry name" value="GDP-L-FUCOSE SYNTHASE"/>
    <property type="match status" value="1"/>
</dbReference>
<organism evidence="7 8">
    <name type="scientific">Chitinimonas lacunae</name>
    <dbReference type="NCBI Taxonomy" id="1963018"/>
    <lineage>
        <taxon>Bacteria</taxon>
        <taxon>Pseudomonadati</taxon>
        <taxon>Pseudomonadota</taxon>
        <taxon>Betaproteobacteria</taxon>
        <taxon>Neisseriales</taxon>
        <taxon>Chitinibacteraceae</taxon>
        <taxon>Chitinimonas</taxon>
    </lineage>
</organism>
<keyword evidence="4 5" id="KW-0413">Isomerase</keyword>
<proteinExistence type="inferred from homology"/>
<dbReference type="InterPro" id="IPR001509">
    <property type="entry name" value="Epimerase_deHydtase"/>
</dbReference>
<dbReference type="InterPro" id="IPR028614">
    <property type="entry name" value="GDP_fucose/colitose_synth"/>
</dbReference>